<dbReference type="GO" id="GO:0005886">
    <property type="term" value="C:plasma membrane"/>
    <property type="evidence" value="ECO:0007669"/>
    <property type="project" value="UniProtKB-SubCell"/>
</dbReference>
<dbReference type="AlphaFoldDB" id="A0A949K2B5"/>
<keyword evidence="4 6" id="KW-1133">Transmembrane helix</keyword>
<organism evidence="7 8">
    <name type="scientific">Diplocloster agilis</name>
    <dbReference type="NCBI Taxonomy" id="2850323"/>
    <lineage>
        <taxon>Bacteria</taxon>
        <taxon>Bacillati</taxon>
        <taxon>Bacillota</taxon>
        <taxon>Clostridia</taxon>
        <taxon>Lachnospirales</taxon>
        <taxon>Lachnospiraceae</taxon>
        <taxon>Diplocloster</taxon>
    </lineage>
</organism>
<evidence type="ECO:0000313" key="8">
    <source>
        <dbReference type="Proteomes" id="UP000712157"/>
    </source>
</evidence>
<feature type="transmembrane region" description="Helical" evidence="6">
    <location>
        <begin position="204"/>
        <end position="227"/>
    </location>
</feature>
<protein>
    <submittedName>
        <fullName evidence="7">YihY/virulence factor BrkB family protein</fullName>
    </submittedName>
</protein>
<accession>A0A949K2B5</accession>
<evidence type="ECO:0000256" key="6">
    <source>
        <dbReference type="SAM" id="Phobius"/>
    </source>
</evidence>
<dbReference type="NCBIfam" id="TIGR00765">
    <property type="entry name" value="yihY_not_rbn"/>
    <property type="match status" value="1"/>
</dbReference>
<dbReference type="RefSeq" id="WP_158344246.1">
    <property type="nucleotide sequence ID" value="NZ_JAHQCW010000002.1"/>
</dbReference>
<comment type="subcellular location">
    <subcellularLocation>
        <location evidence="1">Cell membrane</location>
        <topology evidence="1">Multi-pass membrane protein</topology>
    </subcellularLocation>
</comment>
<dbReference type="InterPro" id="IPR017039">
    <property type="entry name" value="Virul_fac_BrkB"/>
</dbReference>
<sequence>MYLIYIIRDFSKRLSKDHVSAYSAQAAFFIMLSFFPFMMLLLSLVQYLPIGKQDIFNVIKSVTPVSFKSTVIMIVDELYDKTVTVVSLSAVVAVWSSARGIMSIAGGLNSVNGVSETRNYIFIRIRAAFYTVLFIITLLLTFGLLIFGNWILGFIEEHIPGIQGTFSFLIQFRSLIMVLVLMFFFTLMYKFLPNRKAGMFAQFPGALFTAIGWMAFSFGFSIYINYFTDFSKIYGNLTTIIVAMLWLYISMYILLIGAEINSYFATEIRLFQARRRKKSEKGEK</sequence>
<dbReference type="PIRSF" id="PIRSF035875">
    <property type="entry name" value="RNase_BN"/>
    <property type="match status" value="1"/>
</dbReference>
<dbReference type="EMBL" id="JAHQCW010000002">
    <property type="protein sequence ID" value="MBU9735201.1"/>
    <property type="molecule type" value="Genomic_DNA"/>
</dbReference>
<feature type="transmembrane region" description="Helical" evidence="6">
    <location>
        <begin position="127"/>
        <end position="152"/>
    </location>
</feature>
<evidence type="ECO:0000256" key="1">
    <source>
        <dbReference type="ARBA" id="ARBA00004651"/>
    </source>
</evidence>
<dbReference type="Pfam" id="PF03631">
    <property type="entry name" value="Virul_fac_BrkB"/>
    <property type="match status" value="1"/>
</dbReference>
<feature type="transmembrane region" description="Helical" evidence="6">
    <location>
        <begin position="21"/>
        <end position="48"/>
    </location>
</feature>
<dbReference type="PANTHER" id="PTHR30213">
    <property type="entry name" value="INNER MEMBRANE PROTEIN YHJD"/>
    <property type="match status" value="1"/>
</dbReference>
<dbReference type="Proteomes" id="UP000712157">
    <property type="component" value="Unassembled WGS sequence"/>
</dbReference>
<name>A0A949K2B5_9FIRM</name>
<keyword evidence="3 6" id="KW-0812">Transmembrane</keyword>
<keyword evidence="8" id="KW-1185">Reference proteome</keyword>
<feature type="transmembrane region" description="Helical" evidence="6">
    <location>
        <begin position="172"/>
        <end position="192"/>
    </location>
</feature>
<evidence type="ECO:0000256" key="4">
    <source>
        <dbReference type="ARBA" id="ARBA00022989"/>
    </source>
</evidence>
<gene>
    <name evidence="7" type="ORF">KTH89_01555</name>
</gene>
<feature type="transmembrane region" description="Helical" evidence="6">
    <location>
        <begin position="233"/>
        <end position="255"/>
    </location>
</feature>
<evidence type="ECO:0000256" key="3">
    <source>
        <dbReference type="ARBA" id="ARBA00022692"/>
    </source>
</evidence>
<dbReference type="PANTHER" id="PTHR30213:SF0">
    <property type="entry name" value="UPF0761 MEMBRANE PROTEIN YIHY"/>
    <property type="match status" value="1"/>
</dbReference>
<evidence type="ECO:0000256" key="2">
    <source>
        <dbReference type="ARBA" id="ARBA00022475"/>
    </source>
</evidence>
<keyword evidence="5 6" id="KW-0472">Membrane</keyword>
<keyword evidence="2" id="KW-1003">Cell membrane</keyword>
<evidence type="ECO:0000313" key="7">
    <source>
        <dbReference type="EMBL" id="MBU9735201.1"/>
    </source>
</evidence>
<reference evidence="7" key="1">
    <citation type="submission" date="2021-06" db="EMBL/GenBank/DDBJ databases">
        <title>Description of novel taxa of the family Lachnospiraceae.</title>
        <authorList>
            <person name="Chaplin A.V."/>
            <person name="Sokolova S.R."/>
            <person name="Pikina A.P."/>
            <person name="Korzhanova M."/>
            <person name="Belova V."/>
            <person name="Korostin D."/>
            <person name="Efimov B.A."/>
        </authorList>
    </citation>
    <scope>NUCLEOTIDE SEQUENCE</scope>
    <source>
        <strain evidence="7">ASD5720</strain>
    </source>
</reference>
<comment type="caution">
    <text evidence="7">The sequence shown here is derived from an EMBL/GenBank/DDBJ whole genome shotgun (WGS) entry which is preliminary data.</text>
</comment>
<proteinExistence type="predicted"/>
<evidence type="ECO:0000256" key="5">
    <source>
        <dbReference type="ARBA" id="ARBA00023136"/>
    </source>
</evidence>